<feature type="chain" id="PRO_5025485961" evidence="2">
    <location>
        <begin position="18"/>
        <end position="517"/>
    </location>
</feature>
<dbReference type="RefSeq" id="XP_033681098.1">
    <property type="nucleotide sequence ID" value="XM_033826005.1"/>
</dbReference>
<dbReference type="EMBL" id="ML987199">
    <property type="protein sequence ID" value="KAF2246094.1"/>
    <property type="molecule type" value="Genomic_DNA"/>
</dbReference>
<gene>
    <name evidence="4" type="ORF">BU26DRAFT_488960</name>
</gene>
<keyword evidence="2" id="KW-0732">Signal</keyword>
<keyword evidence="1" id="KW-1133">Transmembrane helix</keyword>
<sequence length="517" mass="57673">MGIVQRLLSFGFVPILALFALQFYSPDTFHAFQDAVQPYVSNTPLSHFLPYPLPHRSEIPLFVTSTTHWSHVEKIAAVAVELADFGYPVHFITGRVFEEHISNLHPNIKFIPTIGLDDKLSDEDMAYYLSLPSGVEQEVWIMKKVLVDNMPNGHETLQVQFKEFREKYGKDKPLISLYDVTVTGHHPILLGSPGIRPDTSIGVSIAPLTLDSNDTFPFRTGKPPHTGSNATAVHREAYEKFFDDKLNRELNEYWWAKLKDMGAIHDSYPHILHAMDALPDHLLTLGIPEFEFPRSDIRPNVRYFGALKKVGKQGGDKELKLPSWWDNIAHAKNEGKKIIAVSQGTVEVRPEDLVLPTLDGLKDRDDVLVIATFVVQEPEDVPGLVVPKNARVAKFVPYDKLLPLVDVLVSNGGYGAVQHALRLGIPMVVAGEGQDKATTNALVDFTGVGIDLKVRQPGAHKISGAIKKLLEDGKYKNKAILLSKAYEKYDVGKTFDGTVRDVVKNWSKKKALPTKEP</sequence>
<dbReference type="Gene3D" id="3.40.50.2000">
    <property type="entry name" value="Glycogen Phosphorylase B"/>
    <property type="match status" value="2"/>
</dbReference>
<evidence type="ECO:0000256" key="1">
    <source>
        <dbReference type="SAM" id="Phobius"/>
    </source>
</evidence>
<keyword evidence="1" id="KW-0812">Transmembrane</keyword>
<keyword evidence="1" id="KW-0472">Membrane</keyword>
<organism evidence="4 5">
    <name type="scientific">Trematosphaeria pertusa</name>
    <dbReference type="NCBI Taxonomy" id="390896"/>
    <lineage>
        <taxon>Eukaryota</taxon>
        <taxon>Fungi</taxon>
        <taxon>Dikarya</taxon>
        <taxon>Ascomycota</taxon>
        <taxon>Pezizomycotina</taxon>
        <taxon>Dothideomycetes</taxon>
        <taxon>Pleosporomycetidae</taxon>
        <taxon>Pleosporales</taxon>
        <taxon>Massarineae</taxon>
        <taxon>Trematosphaeriaceae</taxon>
        <taxon>Trematosphaeria</taxon>
    </lineage>
</organism>
<dbReference type="SUPFAM" id="SSF53756">
    <property type="entry name" value="UDP-Glycosyltransferase/glycogen phosphorylase"/>
    <property type="match status" value="1"/>
</dbReference>
<dbReference type="GeneID" id="54579335"/>
<keyword evidence="4" id="KW-0808">Transferase</keyword>
<evidence type="ECO:0000256" key="2">
    <source>
        <dbReference type="SAM" id="SignalP"/>
    </source>
</evidence>
<keyword evidence="5" id="KW-1185">Reference proteome</keyword>
<feature type="domain" description="Erythromycin biosynthesis protein CIII-like C-terminal" evidence="3">
    <location>
        <begin position="366"/>
        <end position="482"/>
    </location>
</feature>
<dbReference type="OrthoDB" id="5835829at2759"/>
<dbReference type="PANTHER" id="PTHR48050:SF13">
    <property type="entry name" value="STEROL 3-BETA-GLUCOSYLTRANSFERASE UGT80A2"/>
    <property type="match status" value="1"/>
</dbReference>
<dbReference type="Pfam" id="PF06722">
    <property type="entry name" value="EryCIII-like_C"/>
    <property type="match status" value="1"/>
</dbReference>
<evidence type="ECO:0000259" key="3">
    <source>
        <dbReference type="Pfam" id="PF06722"/>
    </source>
</evidence>
<reference evidence="4" key="1">
    <citation type="journal article" date="2020" name="Stud. Mycol.">
        <title>101 Dothideomycetes genomes: a test case for predicting lifestyles and emergence of pathogens.</title>
        <authorList>
            <person name="Haridas S."/>
            <person name="Albert R."/>
            <person name="Binder M."/>
            <person name="Bloem J."/>
            <person name="Labutti K."/>
            <person name="Salamov A."/>
            <person name="Andreopoulos B."/>
            <person name="Baker S."/>
            <person name="Barry K."/>
            <person name="Bills G."/>
            <person name="Bluhm B."/>
            <person name="Cannon C."/>
            <person name="Castanera R."/>
            <person name="Culley D."/>
            <person name="Daum C."/>
            <person name="Ezra D."/>
            <person name="Gonzalez J."/>
            <person name="Henrissat B."/>
            <person name="Kuo A."/>
            <person name="Liang C."/>
            <person name="Lipzen A."/>
            <person name="Lutzoni F."/>
            <person name="Magnuson J."/>
            <person name="Mondo S."/>
            <person name="Nolan M."/>
            <person name="Ohm R."/>
            <person name="Pangilinan J."/>
            <person name="Park H.-J."/>
            <person name="Ramirez L."/>
            <person name="Alfaro M."/>
            <person name="Sun H."/>
            <person name="Tritt A."/>
            <person name="Yoshinaga Y."/>
            <person name="Zwiers L.-H."/>
            <person name="Turgeon B."/>
            <person name="Goodwin S."/>
            <person name="Spatafora J."/>
            <person name="Crous P."/>
            <person name="Grigoriev I."/>
        </authorList>
    </citation>
    <scope>NUCLEOTIDE SEQUENCE</scope>
    <source>
        <strain evidence="4">CBS 122368</strain>
    </source>
</reference>
<evidence type="ECO:0000313" key="5">
    <source>
        <dbReference type="Proteomes" id="UP000800094"/>
    </source>
</evidence>
<dbReference type="GO" id="GO:0016757">
    <property type="term" value="F:glycosyltransferase activity"/>
    <property type="evidence" value="ECO:0007669"/>
    <property type="project" value="UniProtKB-ARBA"/>
</dbReference>
<feature type="transmembrane region" description="Helical" evidence="1">
    <location>
        <begin position="7"/>
        <end position="24"/>
    </location>
</feature>
<name>A0A6A6I6B7_9PLEO</name>
<evidence type="ECO:0000313" key="4">
    <source>
        <dbReference type="EMBL" id="KAF2246094.1"/>
    </source>
</evidence>
<proteinExistence type="predicted"/>
<accession>A0A6A6I6B7</accession>
<protein>
    <submittedName>
        <fullName evidence="4">Glycosyltransferase family 1 protein</fullName>
    </submittedName>
</protein>
<dbReference type="PANTHER" id="PTHR48050">
    <property type="entry name" value="STEROL 3-BETA-GLUCOSYLTRANSFERASE"/>
    <property type="match status" value="1"/>
</dbReference>
<dbReference type="Proteomes" id="UP000800094">
    <property type="component" value="Unassembled WGS sequence"/>
</dbReference>
<feature type="signal peptide" evidence="2">
    <location>
        <begin position="1"/>
        <end position="17"/>
    </location>
</feature>
<dbReference type="InterPro" id="IPR050426">
    <property type="entry name" value="Glycosyltransferase_28"/>
</dbReference>
<dbReference type="AlphaFoldDB" id="A0A6A6I6B7"/>
<dbReference type="InterPro" id="IPR010610">
    <property type="entry name" value="EryCIII-like_C"/>
</dbReference>